<evidence type="ECO:0000256" key="2">
    <source>
        <dbReference type="ARBA" id="ARBA00004496"/>
    </source>
</evidence>
<evidence type="ECO:0000259" key="10">
    <source>
        <dbReference type="PROSITE" id="PS00745"/>
    </source>
</evidence>
<dbReference type="NCBIfam" id="TIGR00019">
    <property type="entry name" value="prfA"/>
    <property type="match status" value="1"/>
</dbReference>
<dbReference type="Gene3D" id="3.30.70.1660">
    <property type="match status" value="1"/>
</dbReference>
<dbReference type="OrthoDB" id="9806673at2"/>
<evidence type="ECO:0000256" key="4">
    <source>
        <dbReference type="ARBA" id="ARBA00022481"/>
    </source>
</evidence>
<comment type="caution">
    <text evidence="11">The sequence shown here is derived from an EMBL/GenBank/DDBJ whole genome shotgun (WGS) entry which is preliminary data.</text>
</comment>
<dbReference type="Gene3D" id="6.10.140.1950">
    <property type="match status" value="1"/>
</dbReference>
<dbReference type="FunFam" id="3.30.160.20:FF:000004">
    <property type="entry name" value="Peptide chain release factor 1"/>
    <property type="match status" value="1"/>
</dbReference>
<dbReference type="Pfam" id="PF00472">
    <property type="entry name" value="RF-1"/>
    <property type="match status" value="1"/>
</dbReference>
<proteinExistence type="inferred from homology"/>
<reference evidence="11 12" key="1">
    <citation type="submission" date="2019-03" db="EMBL/GenBank/DDBJ databases">
        <title>Genomic Encyclopedia of Archaeal and Bacterial Type Strains, Phase II (KMG-II): from individual species to whole genera.</title>
        <authorList>
            <person name="Goeker M."/>
        </authorList>
    </citation>
    <scope>NUCLEOTIDE SEQUENCE [LARGE SCALE GENOMIC DNA]</scope>
    <source>
        <strain evidence="11 12">DSM 24425</strain>
    </source>
</reference>
<accession>A0A4R1G792</accession>
<keyword evidence="4 7" id="KW-0488">Methylation</keyword>
<keyword evidence="5 7" id="KW-0963">Cytoplasm</keyword>
<dbReference type="EMBL" id="SMFV01000005">
    <property type="protein sequence ID" value="TCK03388.1"/>
    <property type="molecule type" value="Genomic_DNA"/>
</dbReference>
<evidence type="ECO:0000256" key="8">
    <source>
        <dbReference type="NCBIfam" id="TIGR00019"/>
    </source>
</evidence>
<evidence type="ECO:0000313" key="11">
    <source>
        <dbReference type="EMBL" id="TCK03388.1"/>
    </source>
</evidence>
<dbReference type="InterPro" id="IPR050057">
    <property type="entry name" value="Prokaryotic/Mito_RF"/>
</dbReference>
<sequence>MEKAIEARLEKIAQKFKEIEESLGKPEVIADHKKFQALAKEHKELQPIYETYMEYKKVKQGIEEALEIIESSDDEDLVELAKEEKKELEDKLEKLEEELKKLLIPKDPNDEKNVILEIRAGAGGEEAALFAQDLFRMYTRYAERRGWKVEILSLHETGLGGIKEVVAMISGKGAYSRLKYESGVHRVQRVPVTESSGRIHTSTATVAILPEAEEVEVKIDEKDLRIDTFRSSGAGGQHVNTTDSAVRITHIPTGIVVTCSNERSQIQNRIKAMKILRARLKEYYERQQKEKLDSARRSQVGSGDRSEKIRTYNFPEGRVTDHRIKLTLYNLSEFLDGELDEMIDALAAAEQAEKIQALSADTP</sequence>
<evidence type="ECO:0000256" key="3">
    <source>
        <dbReference type="ARBA" id="ARBA00010835"/>
    </source>
</evidence>
<evidence type="ECO:0000256" key="7">
    <source>
        <dbReference type="HAMAP-Rule" id="MF_00093"/>
    </source>
</evidence>
<evidence type="ECO:0000256" key="1">
    <source>
        <dbReference type="ARBA" id="ARBA00002986"/>
    </source>
</evidence>
<feature type="modified residue" description="N5-methylglutamine" evidence="7">
    <location>
        <position position="237"/>
    </location>
</feature>
<dbReference type="RefSeq" id="WP_132527309.1">
    <property type="nucleotide sequence ID" value="NZ_SMFV01000005.1"/>
</dbReference>
<comment type="PTM">
    <text evidence="7">Methylated by PrmC. Methylation increases the termination efficiency of RF1.</text>
</comment>
<dbReference type="SMART" id="SM00937">
    <property type="entry name" value="PCRF"/>
    <property type="match status" value="1"/>
</dbReference>
<dbReference type="SUPFAM" id="SSF75620">
    <property type="entry name" value="Release factor"/>
    <property type="match status" value="1"/>
</dbReference>
<dbReference type="FunFam" id="3.30.70.1660:FF:000002">
    <property type="entry name" value="Peptide chain release factor 1"/>
    <property type="match status" value="1"/>
</dbReference>
<evidence type="ECO:0000256" key="5">
    <source>
        <dbReference type="ARBA" id="ARBA00022490"/>
    </source>
</evidence>
<dbReference type="InterPro" id="IPR000352">
    <property type="entry name" value="Pep_chain_release_fac_I"/>
</dbReference>
<dbReference type="GO" id="GO:0016149">
    <property type="term" value="F:translation release factor activity, codon specific"/>
    <property type="evidence" value="ECO:0007669"/>
    <property type="project" value="UniProtKB-UniRule"/>
</dbReference>
<dbReference type="Pfam" id="PF03462">
    <property type="entry name" value="PCRF"/>
    <property type="match status" value="1"/>
</dbReference>
<feature type="domain" description="Prokaryotic-type class I peptide chain release factors" evidence="10">
    <location>
        <begin position="230"/>
        <end position="246"/>
    </location>
</feature>
<evidence type="ECO:0000256" key="9">
    <source>
        <dbReference type="SAM" id="Coils"/>
    </source>
</evidence>
<protein>
    <recommendedName>
        <fullName evidence="7 8">Peptide chain release factor 1</fullName>
        <shortName evidence="7">RF-1</shortName>
    </recommendedName>
</protein>
<comment type="subcellular location">
    <subcellularLocation>
        <location evidence="2 7">Cytoplasm</location>
    </subcellularLocation>
</comment>
<dbReference type="PANTHER" id="PTHR43804">
    <property type="entry name" value="LD18447P"/>
    <property type="match status" value="1"/>
</dbReference>
<comment type="similarity">
    <text evidence="3 7">Belongs to the prokaryotic/mitochondrial release factor family.</text>
</comment>
<dbReference type="PANTHER" id="PTHR43804:SF7">
    <property type="entry name" value="LD18447P"/>
    <property type="match status" value="1"/>
</dbReference>
<dbReference type="PROSITE" id="PS00745">
    <property type="entry name" value="RF_PROK_I"/>
    <property type="match status" value="1"/>
</dbReference>
<dbReference type="Gene3D" id="3.30.160.20">
    <property type="match status" value="1"/>
</dbReference>
<keyword evidence="12" id="KW-1185">Reference proteome</keyword>
<comment type="function">
    <text evidence="1 7">Peptide chain release factor 1 directs the termination of translation in response to the peptide chain termination codons UAG and UAA.</text>
</comment>
<keyword evidence="6 7" id="KW-0648">Protein biosynthesis</keyword>
<dbReference type="InterPro" id="IPR005139">
    <property type="entry name" value="PCRF"/>
</dbReference>
<dbReference type="GO" id="GO:0005829">
    <property type="term" value="C:cytosol"/>
    <property type="evidence" value="ECO:0007669"/>
    <property type="project" value="UniProtKB-ARBA"/>
</dbReference>
<name>A0A4R1G792_9BACT</name>
<dbReference type="Proteomes" id="UP000295777">
    <property type="component" value="Unassembled WGS sequence"/>
</dbReference>
<gene>
    <name evidence="7" type="primary">prfA</name>
    <name evidence="11" type="ORF">CLV27_1462</name>
</gene>
<dbReference type="NCBIfam" id="NF001859">
    <property type="entry name" value="PRK00591.1"/>
    <property type="match status" value="1"/>
</dbReference>
<keyword evidence="9" id="KW-0175">Coiled coil</keyword>
<dbReference type="AlphaFoldDB" id="A0A4R1G792"/>
<dbReference type="InterPro" id="IPR004373">
    <property type="entry name" value="RF-1"/>
</dbReference>
<dbReference type="FunFam" id="3.30.70.1660:FF:000004">
    <property type="entry name" value="Peptide chain release factor 1"/>
    <property type="match status" value="1"/>
</dbReference>
<evidence type="ECO:0000313" key="12">
    <source>
        <dbReference type="Proteomes" id="UP000295777"/>
    </source>
</evidence>
<feature type="coiled-coil region" evidence="9">
    <location>
        <begin position="71"/>
        <end position="105"/>
    </location>
</feature>
<organism evidence="11 12">
    <name type="scientific">Phorcysia thermohydrogeniphila</name>
    <dbReference type="NCBI Taxonomy" id="936138"/>
    <lineage>
        <taxon>Bacteria</taxon>
        <taxon>Pseudomonadati</taxon>
        <taxon>Aquificota</taxon>
        <taxon>Aquificia</taxon>
        <taxon>Desulfurobacteriales</taxon>
        <taxon>Desulfurobacteriaceae</taxon>
        <taxon>Phorcysia</taxon>
    </lineage>
</organism>
<dbReference type="HAMAP" id="MF_00093">
    <property type="entry name" value="Rel_fac_1"/>
    <property type="match status" value="1"/>
</dbReference>
<dbReference type="InterPro" id="IPR045853">
    <property type="entry name" value="Pep_chain_release_fac_I_sf"/>
</dbReference>
<evidence type="ECO:0000256" key="6">
    <source>
        <dbReference type="ARBA" id="ARBA00022917"/>
    </source>
</evidence>